<dbReference type="InterPro" id="IPR036028">
    <property type="entry name" value="SH3-like_dom_sf"/>
</dbReference>
<feature type="compositionally biased region" description="Polar residues" evidence="3">
    <location>
        <begin position="737"/>
        <end position="746"/>
    </location>
</feature>
<feature type="compositionally biased region" description="Acidic residues" evidence="3">
    <location>
        <begin position="220"/>
        <end position="240"/>
    </location>
</feature>
<evidence type="ECO:0000313" key="5">
    <source>
        <dbReference type="EMBL" id="KAF1921283.1"/>
    </source>
</evidence>
<accession>A0A6A5R0S8</accession>
<feature type="region of interest" description="Disordered" evidence="3">
    <location>
        <begin position="427"/>
        <end position="477"/>
    </location>
</feature>
<feature type="compositionally biased region" description="Low complexity" evidence="3">
    <location>
        <begin position="1111"/>
        <end position="1123"/>
    </location>
</feature>
<dbReference type="GO" id="GO:0051286">
    <property type="term" value="C:cell tip"/>
    <property type="evidence" value="ECO:0007669"/>
    <property type="project" value="TreeGrafter"/>
</dbReference>
<feature type="region of interest" description="Disordered" evidence="3">
    <location>
        <begin position="577"/>
        <end position="1123"/>
    </location>
</feature>
<feature type="region of interest" description="Disordered" evidence="3">
    <location>
        <begin position="1195"/>
        <end position="1216"/>
    </location>
</feature>
<evidence type="ECO:0000313" key="6">
    <source>
        <dbReference type="Proteomes" id="UP000800096"/>
    </source>
</evidence>
<keyword evidence="6" id="KW-1185">Reference proteome</keyword>
<dbReference type="InterPro" id="IPR001452">
    <property type="entry name" value="SH3_domain"/>
</dbReference>
<dbReference type="SUPFAM" id="SSF50044">
    <property type="entry name" value="SH3-domain"/>
    <property type="match status" value="1"/>
</dbReference>
<feature type="compositionally biased region" description="Low complexity" evidence="3">
    <location>
        <begin position="633"/>
        <end position="672"/>
    </location>
</feature>
<feature type="compositionally biased region" description="Acidic residues" evidence="3">
    <location>
        <begin position="613"/>
        <end position="624"/>
    </location>
</feature>
<dbReference type="Proteomes" id="UP000800096">
    <property type="component" value="Unassembled WGS sequence"/>
</dbReference>
<feature type="compositionally biased region" description="Basic and acidic residues" evidence="3">
    <location>
        <begin position="197"/>
        <end position="209"/>
    </location>
</feature>
<protein>
    <recommendedName>
        <fullName evidence="4">SH3 domain-containing protein</fullName>
    </recommendedName>
</protein>
<feature type="compositionally biased region" description="Polar residues" evidence="3">
    <location>
        <begin position="1199"/>
        <end position="1208"/>
    </location>
</feature>
<dbReference type="Gene3D" id="2.30.30.40">
    <property type="entry name" value="SH3 Domains"/>
    <property type="match status" value="1"/>
</dbReference>
<keyword evidence="1 2" id="KW-0728">SH3 domain</keyword>
<dbReference type="OrthoDB" id="196165at2759"/>
<proteinExistence type="predicted"/>
<evidence type="ECO:0000256" key="3">
    <source>
        <dbReference type="SAM" id="MobiDB-lite"/>
    </source>
</evidence>
<feature type="compositionally biased region" description="Basic residues" evidence="3">
    <location>
        <begin position="588"/>
        <end position="599"/>
    </location>
</feature>
<dbReference type="GO" id="GO:0008104">
    <property type="term" value="P:intracellular protein localization"/>
    <property type="evidence" value="ECO:0007669"/>
    <property type="project" value="TreeGrafter"/>
</dbReference>
<feature type="compositionally biased region" description="Polar residues" evidence="3">
    <location>
        <begin position="1038"/>
        <end position="1058"/>
    </location>
</feature>
<dbReference type="GO" id="GO:0015630">
    <property type="term" value="C:microtubule cytoskeleton"/>
    <property type="evidence" value="ECO:0007669"/>
    <property type="project" value="TreeGrafter"/>
</dbReference>
<gene>
    <name evidence="5" type="ORF">BDU57DRAFT_592148</name>
</gene>
<dbReference type="FunFam" id="2.30.30.40:FF:000035">
    <property type="entry name" value="SH3 domain containing protein"/>
    <property type="match status" value="1"/>
</dbReference>
<feature type="compositionally biased region" description="Basic and acidic residues" evidence="3">
    <location>
        <begin position="747"/>
        <end position="757"/>
    </location>
</feature>
<dbReference type="AlphaFoldDB" id="A0A6A5R0S8"/>
<dbReference type="GO" id="GO:0030950">
    <property type="term" value="P:establishment or maintenance of actin cytoskeleton polarity"/>
    <property type="evidence" value="ECO:0007669"/>
    <property type="project" value="TreeGrafter"/>
</dbReference>
<dbReference type="PANTHER" id="PTHR47775:SF1">
    <property type="entry name" value="BUD SITE SELECTION PROTEIN 14"/>
    <property type="match status" value="1"/>
</dbReference>
<feature type="compositionally biased region" description="Acidic residues" evidence="3">
    <location>
        <begin position="447"/>
        <end position="473"/>
    </location>
</feature>
<sequence length="1216" mass="133409">MPKYIIHAATCPATTPPPPRRLHHPRSRPSSPSTPREYTIRRSSPHGLHARETSAPALGINSAPSCACDSPAGREPSSPPSPTSARLAASSARAPCACVPRLDRAWHSWTSLKLGHLRTRCGSTRMTRPQIIRADTLDLQDKTSPTAQDHSSQPEHPAPLGIGPAAPHQQASLRHVEEERSSEEARLQNAWSNAGTRLHDDRGTDHDRATATSGNARDGDGDDPDVQDADVDDDMDDDDMMDKISSSPSIDDGGYSLPLQPPTWPLRLQSLTPESSPLHSVVASSSPFTTTPIHFPMSVASAPRPVQVPAPGKNLLSNFLHYSTSLPISPHLQNSQQSTDHHRGEYARTTTTLEPDDSSSLEWNLTMSPRTKTRHMIERRLLVREESQASLMSDLDEDQASIMLKPMRPPRTLNPFPGVSDDPFVEPVASPPRTANGTPPPMTSHLDEEEDCWTTDSDADSWDEHMDNDDDASNDVSFSEDSRFIDSGWGGECLRETEDIDFEFVYALHTFIATVEGQANANKGDTMVLLDDSNSYWWLVRVVKDSSIGYLPAEHIETPTERLARLNKHRNIDLSATMLGDTAEKSKNPLKKAMRRRNAKTVQFAPPTYVEASDYDYSSDEGDGELFGGPEPQQVQQQQQQEQQQQQQKHQHQQQQQQNQQQQQQKQQQQQQDTKQAESEPQEDLQVQPLKVGVVNKDGQSSSEGEARASGDETRKDDEKRGSEEGIDRALDPKVSRNGTLRNTDSFFRDENTETRKITLTPNLLRDESNTSTTGSRERGPSLESLEKNGFADKVKDEKKKKEKKSGILSGLFKRKDKKTREQTGPMDSDLEKQSEEAGRSSPKPSEEPIERPSGEKSAPPRQLSKGKLQKEDNRDRDDSPQKTKGILKIDSPNDTAPQAPATLDVSDKKPSGQQAATMRLVSSDQNDNTKQPPVEERATSSKNPFSSSHGQRNTDSKPETVKKAKRRVQLDDFDSSDEDSDPFADPDAQGEQAQPEASEPAGRLSDAPAHVSAADAQLAAKVQPPEQETDIDAQQPPDLTQDNSSQDTSSPVSTPTLDDNPIKTVPGNTTVNTFPHEHTGSPTQPSPTTASPPPTRSAPVPSKSEREIQSSPPASSDSAQLPAWSDAALRAYLDDGSDVRDMLLLVNDTTGVIPVGRNHPIMSKLFVEETKTVQGMSNELDRLLNGLMDKKRMKRNGSAASKASTARSVAGSAGA</sequence>
<feature type="compositionally biased region" description="Basic and acidic residues" evidence="3">
    <location>
        <begin position="830"/>
        <end position="855"/>
    </location>
</feature>
<dbReference type="PANTHER" id="PTHR47775">
    <property type="entry name" value="BUD SITE SELECTION PROTEIN 14"/>
    <property type="match status" value="1"/>
</dbReference>
<dbReference type="InterPro" id="IPR053039">
    <property type="entry name" value="Polarity_Bud-Selection_Reg"/>
</dbReference>
<evidence type="ECO:0000259" key="4">
    <source>
        <dbReference type="PROSITE" id="PS50002"/>
    </source>
</evidence>
<dbReference type="EMBL" id="ML979132">
    <property type="protein sequence ID" value="KAF1921283.1"/>
    <property type="molecule type" value="Genomic_DNA"/>
</dbReference>
<feature type="compositionally biased region" description="Low complexity" evidence="3">
    <location>
        <begin position="1081"/>
        <end position="1090"/>
    </location>
</feature>
<feature type="compositionally biased region" description="Basic and acidic residues" evidence="3">
    <location>
        <begin position="869"/>
        <end position="882"/>
    </location>
</feature>
<feature type="compositionally biased region" description="Low complexity" evidence="3">
    <location>
        <begin position="243"/>
        <end position="254"/>
    </location>
</feature>
<reference evidence="5" key="1">
    <citation type="journal article" date="2020" name="Stud. Mycol.">
        <title>101 Dothideomycetes genomes: a test case for predicting lifestyles and emergence of pathogens.</title>
        <authorList>
            <person name="Haridas S."/>
            <person name="Albert R."/>
            <person name="Binder M."/>
            <person name="Bloem J."/>
            <person name="Labutti K."/>
            <person name="Salamov A."/>
            <person name="Andreopoulos B."/>
            <person name="Baker S."/>
            <person name="Barry K."/>
            <person name="Bills G."/>
            <person name="Bluhm B."/>
            <person name="Cannon C."/>
            <person name="Castanera R."/>
            <person name="Culley D."/>
            <person name="Daum C."/>
            <person name="Ezra D."/>
            <person name="Gonzalez J."/>
            <person name="Henrissat B."/>
            <person name="Kuo A."/>
            <person name="Liang C."/>
            <person name="Lipzen A."/>
            <person name="Lutzoni F."/>
            <person name="Magnuson J."/>
            <person name="Mondo S."/>
            <person name="Nolan M."/>
            <person name="Ohm R."/>
            <person name="Pangilinan J."/>
            <person name="Park H.-J."/>
            <person name="Ramirez L."/>
            <person name="Alfaro M."/>
            <person name="Sun H."/>
            <person name="Tritt A."/>
            <person name="Yoshinaga Y."/>
            <person name="Zwiers L.-H."/>
            <person name="Turgeon B."/>
            <person name="Goodwin S."/>
            <person name="Spatafora J."/>
            <person name="Crous P."/>
            <person name="Grigoriev I."/>
        </authorList>
    </citation>
    <scope>NUCLEOTIDE SEQUENCE</scope>
    <source>
        <strain evidence="5">HMLAC05119</strain>
    </source>
</reference>
<evidence type="ECO:0000256" key="2">
    <source>
        <dbReference type="PROSITE-ProRule" id="PRU00192"/>
    </source>
</evidence>
<feature type="region of interest" description="Disordered" evidence="3">
    <location>
        <begin position="128"/>
        <end position="261"/>
    </location>
</feature>
<evidence type="ECO:0000256" key="1">
    <source>
        <dbReference type="ARBA" id="ARBA00022443"/>
    </source>
</evidence>
<feature type="compositionally biased region" description="Basic and acidic residues" evidence="3">
    <location>
        <begin position="776"/>
        <end position="800"/>
    </location>
</feature>
<feature type="compositionally biased region" description="Polar residues" evidence="3">
    <location>
        <begin position="142"/>
        <end position="151"/>
    </location>
</feature>
<dbReference type="PROSITE" id="PS50002">
    <property type="entry name" value="SH3"/>
    <property type="match status" value="1"/>
</dbReference>
<name>A0A6A5R0S8_AMPQU</name>
<feature type="compositionally biased region" description="Polar residues" evidence="3">
    <location>
        <begin position="912"/>
        <end position="932"/>
    </location>
</feature>
<feature type="region of interest" description="Disordered" evidence="3">
    <location>
        <begin position="1"/>
        <end position="88"/>
    </location>
</feature>
<feature type="compositionally biased region" description="Basic and acidic residues" evidence="3">
    <location>
        <begin position="174"/>
        <end position="186"/>
    </location>
</feature>
<feature type="compositionally biased region" description="Basic and acidic residues" evidence="3">
    <location>
        <begin position="705"/>
        <end position="735"/>
    </location>
</feature>
<feature type="domain" description="SH3" evidence="4">
    <location>
        <begin position="500"/>
        <end position="561"/>
    </location>
</feature>
<feature type="compositionally biased region" description="Polar residues" evidence="3">
    <location>
        <begin position="941"/>
        <end position="952"/>
    </location>
</feature>
<organism evidence="5 6">
    <name type="scientific">Ampelomyces quisqualis</name>
    <name type="common">Powdery mildew agent</name>
    <dbReference type="NCBI Taxonomy" id="50730"/>
    <lineage>
        <taxon>Eukaryota</taxon>
        <taxon>Fungi</taxon>
        <taxon>Dikarya</taxon>
        <taxon>Ascomycota</taxon>
        <taxon>Pezizomycotina</taxon>
        <taxon>Dothideomycetes</taxon>
        <taxon>Pleosporomycetidae</taxon>
        <taxon>Pleosporales</taxon>
        <taxon>Pleosporineae</taxon>
        <taxon>Phaeosphaeriaceae</taxon>
        <taxon>Ampelomyces</taxon>
    </lineage>
</organism>
<dbReference type="SMART" id="SM00326">
    <property type="entry name" value="SH3"/>
    <property type="match status" value="1"/>
</dbReference>
<feature type="compositionally biased region" description="Basic and acidic residues" evidence="3">
    <location>
        <begin position="953"/>
        <end position="963"/>
    </location>
</feature>
<dbReference type="SUPFAM" id="SSF81995">
    <property type="entry name" value="beta-sandwich domain of Sec23/24"/>
    <property type="match status" value="1"/>
</dbReference>
<feature type="compositionally biased region" description="Acidic residues" evidence="3">
    <location>
        <begin position="972"/>
        <end position="985"/>
    </location>
</feature>